<dbReference type="PANTHER" id="PTHR36978">
    <property type="entry name" value="P-LOOP CONTAINING NUCLEOTIDE TRIPHOSPHATE HYDROLASE"/>
    <property type="match status" value="1"/>
</dbReference>
<evidence type="ECO:0000313" key="1">
    <source>
        <dbReference type="EMBL" id="MCE8539556.1"/>
    </source>
</evidence>
<comment type="caution">
    <text evidence="1">The sequence shown here is derived from an EMBL/GenBank/DDBJ whole genome shotgun (WGS) entry which is preliminary data.</text>
</comment>
<dbReference type="SUPFAM" id="SSF52540">
    <property type="entry name" value="P-loop containing nucleoside triphosphate hydrolases"/>
    <property type="match status" value="1"/>
</dbReference>
<dbReference type="EMBL" id="JAGQAF010000014">
    <property type="protein sequence ID" value="MCE8539556.1"/>
    <property type="molecule type" value="Genomic_DNA"/>
</dbReference>
<dbReference type="InterPro" id="IPR040632">
    <property type="entry name" value="Sulfotransfer_4"/>
</dbReference>
<accession>A0A9Q3ZJD6</accession>
<dbReference type="AlphaFoldDB" id="A0A9Q3ZJD6"/>
<dbReference type="RefSeq" id="WP_234176108.1">
    <property type="nucleotide sequence ID" value="NZ_JAGQAF010000014.1"/>
</dbReference>
<proteinExistence type="predicted"/>
<dbReference type="PANTHER" id="PTHR36978:SF4">
    <property type="entry name" value="P-LOOP CONTAINING NUCLEOSIDE TRIPHOSPHATE HYDROLASE PROTEIN"/>
    <property type="match status" value="1"/>
</dbReference>
<gene>
    <name evidence="1" type="ORF">KBY27_19025</name>
</gene>
<dbReference type="InterPro" id="IPR027417">
    <property type="entry name" value="P-loop_NTPase"/>
</dbReference>
<reference evidence="1" key="1">
    <citation type="journal article" date="2021" name="Environ. Microbiol.">
        <title>Cryptic niche differentiation of novel sediment ecotypes of Rugeria pomeroyi correlates with nitrate respiration.</title>
        <authorList>
            <person name="Lin X."/>
            <person name="McNichol J."/>
            <person name="Chu X."/>
            <person name="Qian Y."/>
            <person name="Luo H."/>
        </authorList>
    </citation>
    <scope>NUCLEOTIDE SEQUENCE</scope>
    <source>
        <strain evidence="1">SZCCDBB064</strain>
    </source>
</reference>
<evidence type="ECO:0000313" key="2">
    <source>
        <dbReference type="Proteomes" id="UP000813672"/>
    </source>
</evidence>
<name>A0A9Q3ZJD6_9RHOB</name>
<protein>
    <submittedName>
        <fullName evidence="1">Sulfotransferase family protein</fullName>
    </submittedName>
</protein>
<sequence>MALEIIGAGFGRTGTDSLRAALTILGFGPCHHMYEIRDNPEKIEPWHDHFCGGAPLDLDVLFDGYRSQVDWPGAHLWRESAERYPDAKVILSVRDAEGWYNSYSKTIKAFRETEMPPEAVHQRRMQEFIEVFLADRFDSRERAIAEFHRHVAEVKSAIPADRLLVYELGTGWEPLCAFLGVPVPEQDYPHTNSSAAFRQNNIGLDGTQS</sequence>
<dbReference type="Proteomes" id="UP000813672">
    <property type="component" value="Unassembled WGS sequence"/>
</dbReference>
<dbReference type="Pfam" id="PF17784">
    <property type="entry name" value="Sulfotransfer_4"/>
    <property type="match status" value="1"/>
</dbReference>
<organism evidence="1 2">
    <name type="scientific">Ruegeria pomeroyi</name>
    <dbReference type="NCBI Taxonomy" id="89184"/>
    <lineage>
        <taxon>Bacteria</taxon>
        <taxon>Pseudomonadati</taxon>
        <taxon>Pseudomonadota</taxon>
        <taxon>Alphaproteobacteria</taxon>
        <taxon>Rhodobacterales</taxon>
        <taxon>Roseobacteraceae</taxon>
        <taxon>Ruegeria</taxon>
    </lineage>
</organism>
<dbReference type="Gene3D" id="3.40.50.300">
    <property type="entry name" value="P-loop containing nucleotide triphosphate hydrolases"/>
    <property type="match status" value="1"/>
</dbReference>